<keyword evidence="9 16" id="KW-0547">Nucleotide-binding</keyword>
<dbReference type="GO" id="GO:0005524">
    <property type="term" value="F:ATP binding"/>
    <property type="evidence" value="ECO:0007669"/>
    <property type="project" value="UniProtKB-UniRule"/>
</dbReference>
<dbReference type="PANTHER" id="PTHR34265:SF1">
    <property type="entry name" value="TYPE III PANTOTHENATE KINASE"/>
    <property type="match status" value="1"/>
</dbReference>
<gene>
    <name evidence="16" type="primary">coaX</name>
    <name evidence="17" type="ORF">FXN63_24255</name>
</gene>
<evidence type="ECO:0000256" key="9">
    <source>
        <dbReference type="ARBA" id="ARBA00022741"/>
    </source>
</evidence>
<evidence type="ECO:0000256" key="12">
    <source>
        <dbReference type="ARBA" id="ARBA00022958"/>
    </source>
</evidence>
<dbReference type="GO" id="GO:0015937">
    <property type="term" value="P:coenzyme A biosynthetic process"/>
    <property type="evidence" value="ECO:0007669"/>
    <property type="project" value="UniProtKB-UniRule"/>
</dbReference>
<comment type="cofactor">
    <cofactor evidence="16">
        <name>NH4(+)</name>
        <dbReference type="ChEBI" id="CHEBI:28938"/>
    </cofactor>
    <cofactor evidence="16">
        <name>K(+)</name>
        <dbReference type="ChEBI" id="CHEBI:29103"/>
    </cofactor>
    <text evidence="16">A monovalent cation. Ammonium or potassium.</text>
</comment>
<dbReference type="EMBL" id="CP043046">
    <property type="protein sequence ID" value="QEI08606.1"/>
    <property type="molecule type" value="Genomic_DNA"/>
</dbReference>
<dbReference type="SUPFAM" id="SSF53067">
    <property type="entry name" value="Actin-like ATPase domain"/>
    <property type="match status" value="2"/>
</dbReference>
<evidence type="ECO:0000256" key="4">
    <source>
        <dbReference type="ARBA" id="ARBA00005225"/>
    </source>
</evidence>
<dbReference type="GO" id="GO:0004594">
    <property type="term" value="F:pantothenate kinase activity"/>
    <property type="evidence" value="ECO:0007669"/>
    <property type="project" value="UniProtKB-UniRule"/>
</dbReference>
<dbReference type="Proteomes" id="UP000325161">
    <property type="component" value="Chromosome"/>
</dbReference>
<feature type="binding site" evidence="16">
    <location>
        <position position="126"/>
    </location>
    <ligand>
        <name>substrate</name>
    </ligand>
</feature>
<feature type="binding site" evidence="16">
    <location>
        <begin position="133"/>
        <end position="136"/>
    </location>
    <ligand>
        <name>substrate</name>
    </ligand>
</feature>
<sequence>MMLLLDSGNSRLKVALVCQDAAGVWQYAAEPVALTHDAVETELPTWVAERLAERLAEPSPAGLAAHVATQATASLALTGSLQGAIGVNVAGPQAAERIARALLPCGIGSIDWQIPGDATLGLRNGYRVPTQLGSDRWMGLVGIWTSVDVQTAPASGQQPRQLVNFGTATTVDTISPDGVFVGGLIVPGWNLMRDALAQRTAQLPTAAGSVLDFPADTHDAITSGSAAAQAGAVLRQWMIARARFGAPPALYITGGASDAVIAEIAQLLALTGVLVPLHRVAHPVLDGLRAVLRQRANHAIGA</sequence>
<feature type="binding site" evidence="16">
    <location>
        <position position="167"/>
    </location>
    <ligand>
        <name>ATP</name>
        <dbReference type="ChEBI" id="CHEBI:30616"/>
    </ligand>
</feature>
<evidence type="ECO:0000256" key="11">
    <source>
        <dbReference type="ARBA" id="ARBA00022840"/>
    </source>
</evidence>
<dbReference type="Pfam" id="PF03309">
    <property type="entry name" value="Pan_kinase"/>
    <property type="match status" value="1"/>
</dbReference>
<comment type="function">
    <text evidence="16">Catalyzes the phosphorylation of pantothenate (Pan), the first step in CoA biosynthesis.</text>
</comment>
<evidence type="ECO:0000256" key="2">
    <source>
        <dbReference type="ARBA" id="ARBA00001958"/>
    </source>
</evidence>
<comment type="subcellular location">
    <subcellularLocation>
        <location evidence="3 16">Cytoplasm</location>
    </subcellularLocation>
</comment>
<dbReference type="UniPathway" id="UPA00241">
    <property type="reaction ID" value="UER00352"/>
</dbReference>
<name>A0A5C0B420_9BURK</name>
<evidence type="ECO:0000313" key="18">
    <source>
        <dbReference type="Proteomes" id="UP000325161"/>
    </source>
</evidence>
<evidence type="ECO:0000256" key="5">
    <source>
        <dbReference type="ARBA" id="ARBA00011738"/>
    </source>
</evidence>
<dbReference type="InterPro" id="IPR004619">
    <property type="entry name" value="Type_III_PanK"/>
</dbReference>
<dbReference type="AlphaFoldDB" id="A0A5C0B420"/>
<evidence type="ECO:0000256" key="14">
    <source>
        <dbReference type="ARBA" id="ARBA00038036"/>
    </source>
</evidence>
<proteinExistence type="inferred from homology"/>
<comment type="catalytic activity">
    <reaction evidence="1 16">
        <text>(R)-pantothenate + ATP = (R)-4'-phosphopantothenate + ADP + H(+)</text>
        <dbReference type="Rhea" id="RHEA:16373"/>
        <dbReference type="ChEBI" id="CHEBI:10986"/>
        <dbReference type="ChEBI" id="CHEBI:15378"/>
        <dbReference type="ChEBI" id="CHEBI:29032"/>
        <dbReference type="ChEBI" id="CHEBI:30616"/>
        <dbReference type="ChEBI" id="CHEBI:456216"/>
        <dbReference type="EC" id="2.7.1.33"/>
    </reaction>
</comment>
<evidence type="ECO:0000313" key="17">
    <source>
        <dbReference type="EMBL" id="QEI08606.1"/>
    </source>
</evidence>
<comment type="subunit">
    <text evidence="5 16">Homodimer.</text>
</comment>
<dbReference type="PANTHER" id="PTHR34265">
    <property type="entry name" value="TYPE III PANTOTHENATE KINASE"/>
    <property type="match status" value="1"/>
</dbReference>
<evidence type="ECO:0000256" key="10">
    <source>
        <dbReference type="ARBA" id="ARBA00022777"/>
    </source>
</evidence>
<evidence type="ECO:0000256" key="7">
    <source>
        <dbReference type="ARBA" id="ARBA00022490"/>
    </source>
</evidence>
<dbReference type="KEGG" id="pacr:FXN63_24255"/>
<protein>
    <recommendedName>
        <fullName evidence="15 16">Type III pantothenate kinase</fullName>
        <ecNumber evidence="6 16">2.7.1.33</ecNumber>
    </recommendedName>
    <alternativeName>
        <fullName evidence="16">PanK-III</fullName>
    </alternativeName>
    <alternativeName>
        <fullName evidence="16">Pantothenic acid kinase</fullName>
    </alternativeName>
</protein>
<dbReference type="Gene3D" id="3.30.420.40">
    <property type="match status" value="2"/>
</dbReference>
<keyword evidence="18" id="KW-1185">Reference proteome</keyword>
<dbReference type="InterPro" id="IPR043129">
    <property type="entry name" value="ATPase_NBD"/>
</dbReference>
<feature type="binding site" evidence="16">
    <location>
        <begin position="6"/>
        <end position="13"/>
    </location>
    <ligand>
        <name>ATP</name>
        <dbReference type="ChEBI" id="CHEBI:30616"/>
    </ligand>
</feature>
<keyword evidence="13 16" id="KW-0173">Coenzyme A biosynthesis</keyword>
<keyword evidence="12 16" id="KW-0630">Potassium</keyword>
<organism evidence="17 18">
    <name type="scientific">Pigmentiphaga aceris</name>
    <dbReference type="NCBI Taxonomy" id="1940612"/>
    <lineage>
        <taxon>Bacteria</taxon>
        <taxon>Pseudomonadati</taxon>
        <taxon>Pseudomonadota</taxon>
        <taxon>Betaproteobacteria</taxon>
        <taxon>Burkholderiales</taxon>
        <taxon>Alcaligenaceae</taxon>
        <taxon>Pigmentiphaga</taxon>
    </lineage>
</organism>
<comment type="pathway">
    <text evidence="4 16">Cofactor biosynthesis; coenzyme A biosynthesis; CoA from (R)-pantothenate: step 1/5.</text>
</comment>
<dbReference type="GO" id="GO:0005737">
    <property type="term" value="C:cytoplasm"/>
    <property type="evidence" value="ECO:0007669"/>
    <property type="project" value="UniProtKB-SubCell"/>
</dbReference>
<comment type="similarity">
    <text evidence="14 16">Belongs to the type III pantothenate kinase family.</text>
</comment>
<keyword evidence="10 16" id="KW-0418">Kinase</keyword>
<dbReference type="EC" id="2.7.1.33" evidence="6 16"/>
<evidence type="ECO:0000256" key="15">
    <source>
        <dbReference type="ARBA" id="ARBA00040883"/>
    </source>
</evidence>
<evidence type="ECO:0000256" key="1">
    <source>
        <dbReference type="ARBA" id="ARBA00001206"/>
    </source>
</evidence>
<keyword evidence="11 16" id="KW-0067">ATP-binding</keyword>
<evidence type="ECO:0000256" key="16">
    <source>
        <dbReference type="HAMAP-Rule" id="MF_01274"/>
    </source>
</evidence>
<accession>A0A5C0B420</accession>
<evidence type="ECO:0000256" key="8">
    <source>
        <dbReference type="ARBA" id="ARBA00022679"/>
    </source>
</evidence>
<dbReference type="OrthoDB" id="9781305at2"/>
<keyword evidence="7 16" id="KW-0963">Cytoplasm</keyword>
<comment type="cofactor">
    <cofactor evidence="2">
        <name>K(+)</name>
        <dbReference type="ChEBI" id="CHEBI:29103"/>
    </cofactor>
</comment>
<comment type="caution">
    <text evidence="16">Lacks conserved residue(s) required for the propagation of feature annotation.</text>
</comment>
<feature type="binding site" evidence="16">
    <location>
        <position position="217"/>
    </location>
    <ligand>
        <name>substrate</name>
    </ligand>
</feature>
<reference evidence="17 18" key="1">
    <citation type="submission" date="2019-08" db="EMBL/GenBank/DDBJ databases">
        <title>Amphibian skin-associated Pigmentiphaga: genome sequence and occurrence across geography and hosts.</title>
        <authorList>
            <person name="Bletz M.C."/>
            <person name="Bunk B."/>
            <person name="Sproeer C."/>
            <person name="Biwer P."/>
            <person name="Reiter S."/>
            <person name="Rabemananjara F.C.E."/>
            <person name="Schulz S."/>
            <person name="Overmann J."/>
            <person name="Vences M."/>
        </authorList>
    </citation>
    <scope>NUCLEOTIDE SEQUENCE [LARGE SCALE GENOMIC DNA]</scope>
    <source>
        <strain evidence="17 18">Mada1488</strain>
    </source>
</reference>
<evidence type="ECO:0000256" key="3">
    <source>
        <dbReference type="ARBA" id="ARBA00004496"/>
    </source>
</evidence>
<evidence type="ECO:0000256" key="13">
    <source>
        <dbReference type="ARBA" id="ARBA00022993"/>
    </source>
</evidence>
<dbReference type="HAMAP" id="MF_01274">
    <property type="entry name" value="Pantothen_kinase_3"/>
    <property type="match status" value="1"/>
</dbReference>
<feature type="active site" description="Proton acceptor" evidence="16">
    <location>
        <position position="135"/>
    </location>
</feature>
<evidence type="ECO:0000256" key="6">
    <source>
        <dbReference type="ARBA" id="ARBA00012102"/>
    </source>
</evidence>
<keyword evidence="8 16" id="KW-0808">Transferase</keyword>
<dbReference type="RefSeq" id="WP_148818077.1">
    <property type="nucleotide sequence ID" value="NZ_CP043046.1"/>
</dbReference>